<feature type="domain" description="Carboxyltransferase" evidence="4">
    <location>
        <begin position="1"/>
        <end position="212"/>
    </location>
</feature>
<dbReference type="AlphaFoldDB" id="A0A2K4DUY7"/>
<dbReference type="Gene3D" id="3.30.1360.40">
    <property type="match status" value="1"/>
</dbReference>
<keyword evidence="2 5" id="KW-0378">Hydrolase</keyword>
<dbReference type="PANTHER" id="PTHR34698">
    <property type="entry name" value="5-OXOPROLINASE SUBUNIT B"/>
    <property type="match status" value="1"/>
</dbReference>
<evidence type="ECO:0000256" key="1">
    <source>
        <dbReference type="ARBA" id="ARBA00022741"/>
    </source>
</evidence>
<dbReference type="SUPFAM" id="SSF50891">
    <property type="entry name" value="Cyclophilin-like"/>
    <property type="match status" value="1"/>
</dbReference>
<dbReference type="EMBL" id="PYZI01000003">
    <property type="protein sequence ID" value="PTF14654.1"/>
    <property type="molecule type" value="Genomic_DNA"/>
</dbReference>
<dbReference type="SMART" id="SM00796">
    <property type="entry name" value="AHS1"/>
    <property type="match status" value="1"/>
</dbReference>
<proteinExistence type="predicted"/>
<reference evidence="7 8" key="1">
    <citation type="journal article" date="2016" name="Front. Microbiol.">
        <title>Comprehensive Phylogenetic Analysis of Bovine Non-aureus Staphylococci Species Based on Whole-Genome Sequencing.</title>
        <authorList>
            <person name="Naushad S."/>
            <person name="Barkema H.W."/>
            <person name="Luby C."/>
            <person name="Condas L.A."/>
            <person name="Nobrega D.B."/>
            <person name="Carson D.A."/>
            <person name="De Buck J."/>
        </authorList>
    </citation>
    <scope>NUCLEOTIDE SEQUENCE [LARGE SCALE GENOMIC DNA]</scope>
    <source>
        <strain evidence="6 7">SNUC 1409</strain>
        <strain evidence="5 8">SNUC 4143</strain>
    </source>
</reference>
<dbReference type="InterPro" id="IPR010016">
    <property type="entry name" value="PxpB"/>
</dbReference>
<comment type="caution">
    <text evidence="5">The sequence shown here is derived from an EMBL/GenBank/DDBJ whole genome shotgun (WGS) entry which is preliminary data.</text>
</comment>
<keyword evidence="7" id="KW-1185">Reference proteome</keyword>
<accession>A0A2K4DUY7</accession>
<dbReference type="Gene3D" id="2.40.100.10">
    <property type="entry name" value="Cyclophilin-like"/>
    <property type="match status" value="1"/>
</dbReference>
<dbReference type="Proteomes" id="UP000242088">
    <property type="component" value="Unassembled WGS sequence"/>
</dbReference>
<keyword evidence="1" id="KW-0547">Nucleotide-binding</keyword>
<dbReference type="EMBL" id="PYZH01000050">
    <property type="protein sequence ID" value="PTF13784.1"/>
    <property type="molecule type" value="Genomic_DNA"/>
</dbReference>
<evidence type="ECO:0000256" key="3">
    <source>
        <dbReference type="ARBA" id="ARBA00022840"/>
    </source>
</evidence>
<evidence type="ECO:0000313" key="6">
    <source>
        <dbReference type="EMBL" id="PTF14654.1"/>
    </source>
</evidence>
<dbReference type="GO" id="GO:0005524">
    <property type="term" value="F:ATP binding"/>
    <property type="evidence" value="ECO:0007669"/>
    <property type="project" value="UniProtKB-KW"/>
</dbReference>
<dbReference type="RefSeq" id="WP_103165492.1">
    <property type="nucleotide sequence ID" value="NZ_CP130489.1"/>
</dbReference>
<gene>
    <name evidence="6" type="ORF">BUY47_04350</name>
    <name evidence="5" type="ORF">BUY48_08255</name>
</gene>
<dbReference type="PANTHER" id="PTHR34698:SF2">
    <property type="entry name" value="5-OXOPROLINASE SUBUNIT B"/>
    <property type="match status" value="1"/>
</dbReference>
<dbReference type="OrthoDB" id="9778567at2"/>
<reference evidence="5" key="3">
    <citation type="submission" date="2018-03" db="EMBL/GenBank/DDBJ databases">
        <authorList>
            <person name="Keele B.F."/>
        </authorList>
    </citation>
    <scope>NUCLEOTIDE SEQUENCE</scope>
    <source>
        <strain evidence="5">SNUC 4143</strain>
    </source>
</reference>
<sequence length="235" mass="27090">MKIYSQGDKAIIISMEKDVSKNVTRDLIALRSHLLNKDLPFITEIVPTESDMMITYNARDMIKHHHITSPFQYMKDLIHSIYQELRNQDTVKEDSTTYNIPIIYGDEFGPDLEQLLDYYQLTKEAFIQLHSETSYFVSMMGYLPGFPYLTGMNDKLYVNHTCDEKKLVPAGSVIIEGKKCGIVTTDTYNDWLVIGYTPLELFSPDKEEFNLLKLGDSVTFKPQGRKDIELGDYKS</sequence>
<dbReference type="SUPFAM" id="SSF160467">
    <property type="entry name" value="PH0987 N-terminal domain-like"/>
    <property type="match status" value="1"/>
</dbReference>
<evidence type="ECO:0000313" key="8">
    <source>
        <dbReference type="Proteomes" id="UP000243350"/>
    </source>
</evidence>
<organism evidence="5 8">
    <name type="scientific">Staphylococcus devriesei</name>
    <dbReference type="NCBI Taxonomy" id="586733"/>
    <lineage>
        <taxon>Bacteria</taxon>
        <taxon>Bacillati</taxon>
        <taxon>Bacillota</taxon>
        <taxon>Bacilli</taxon>
        <taxon>Bacillales</taxon>
        <taxon>Staphylococcaceae</taxon>
        <taxon>Staphylococcus</taxon>
    </lineage>
</organism>
<dbReference type="GeneID" id="48888695"/>
<dbReference type="Proteomes" id="UP000243350">
    <property type="component" value="Unassembled WGS sequence"/>
</dbReference>
<evidence type="ECO:0000259" key="4">
    <source>
        <dbReference type="SMART" id="SM00796"/>
    </source>
</evidence>
<evidence type="ECO:0000313" key="5">
    <source>
        <dbReference type="EMBL" id="PTF13784.1"/>
    </source>
</evidence>
<dbReference type="GO" id="GO:0016787">
    <property type="term" value="F:hydrolase activity"/>
    <property type="evidence" value="ECO:0007669"/>
    <property type="project" value="UniProtKB-KW"/>
</dbReference>
<evidence type="ECO:0000313" key="7">
    <source>
        <dbReference type="Proteomes" id="UP000242088"/>
    </source>
</evidence>
<keyword evidence="3" id="KW-0067">ATP-binding</keyword>
<dbReference type="InterPro" id="IPR029000">
    <property type="entry name" value="Cyclophilin-like_dom_sf"/>
</dbReference>
<dbReference type="Pfam" id="PF02682">
    <property type="entry name" value="CT_C_D"/>
    <property type="match status" value="1"/>
</dbReference>
<dbReference type="InterPro" id="IPR003833">
    <property type="entry name" value="CT_C_D"/>
</dbReference>
<reference evidence="6" key="2">
    <citation type="submission" date="2018-03" db="EMBL/GenBank/DDBJ databases">
        <authorList>
            <person name="Naushad S."/>
        </authorList>
    </citation>
    <scope>NUCLEOTIDE SEQUENCE</scope>
    <source>
        <strain evidence="6">SNUC 1409</strain>
    </source>
</reference>
<evidence type="ECO:0000256" key="2">
    <source>
        <dbReference type="ARBA" id="ARBA00022801"/>
    </source>
</evidence>
<protein>
    <submittedName>
        <fullName evidence="5">Allophanate hydrolase</fullName>
    </submittedName>
</protein>
<name>A0A2K4DUY7_9STAP</name>